<evidence type="ECO:0000256" key="5">
    <source>
        <dbReference type="PROSITE-ProRule" id="PRU00042"/>
    </source>
</evidence>
<feature type="region of interest" description="Disordered" evidence="6">
    <location>
        <begin position="98"/>
        <end position="121"/>
    </location>
</feature>
<keyword evidence="4" id="KW-0862">Zinc</keyword>
<feature type="domain" description="C2H2-type" evidence="7">
    <location>
        <begin position="376"/>
        <end position="404"/>
    </location>
</feature>
<dbReference type="GO" id="GO:0005634">
    <property type="term" value="C:nucleus"/>
    <property type="evidence" value="ECO:0007669"/>
    <property type="project" value="InterPro"/>
</dbReference>
<evidence type="ECO:0000313" key="8">
    <source>
        <dbReference type="EnsemblMetazoa" id="ENSAATROPP006208"/>
    </source>
</evidence>
<evidence type="ECO:0000256" key="4">
    <source>
        <dbReference type="ARBA" id="ARBA00022833"/>
    </source>
</evidence>
<dbReference type="Gene3D" id="3.30.160.60">
    <property type="entry name" value="Classic Zinc Finger"/>
    <property type="match status" value="5"/>
</dbReference>
<dbReference type="PROSITE" id="PS50157">
    <property type="entry name" value="ZINC_FINGER_C2H2_2"/>
    <property type="match status" value="7"/>
</dbReference>
<keyword evidence="3 5" id="KW-0863">Zinc-finger</keyword>
<dbReference type="SMART" id="SM00868">
    <property type="entry name" value="zf-AD"/>
    <property type="match status" value="1"/>
</dbReference>
<dbReference type="SMART" id="SM00355">
    <property type="entry name" value="ZnF_C2H2"/>
    <property type="match status" value="9"/>
</dbReference>
<dbReference type="FunFam" id="3.30.160.60:FF:002534">
    <property type="entry name" value="Uncharacterized protein, isoform B"/>
    <property type="match status" value="1"/>
</dbReference>
<organism evidence="8 9">
    <name type="scientific">Anopheles atroparvus</name>
    <name type="common">European mosquito</name>
    <dbReference type="NCBI Taxonomy" id="41427"/>
    <lineage>
        <taxon>Eukaryota</taxon>
        <taxon>Metazoa</taxon>
        <taxon>Ecdysozoa</taxon>
        <taxon>Arthropoda</taxon>
        <taxon>Hexapoda</taxon>
        <taxon>Insecta</taxon>
        <taxon>Pterygota</taxon>
        <taxon>Neoptera</taxon>
        <taxon>Endopterygota</taxon>
        <taxon>Diptera</taxon>
        <taxon>Nematocera</taxon>
        <taxon>Culicoidea</taxon>
        <taxon>Culicidae</taxon>
        <taxon>Anophelinae</taxon>
        <taxon>Anopheles</taxon>
    </lineage>
</organism>
<dbReference type="GO" id="GO:0008270">
    <property type="term" value="F:zinc ion binding"/>
    <property type="evidence" value="ECO:0007669"/>
    <property type="project" value="UniProtKB-KW"/>
</dbReference>
<dbReference type="Gene3D" id="3.40.1800.20">
    <property type="match status" value="1"/>
</dbReference>
<accession>A0AAG5D6E8</accession>
<evidence type="ECO:0000256" key="6">
    <source>
        <dbReference type="SAM" id="MobiDB-lite"/>
    </source>
</evidence>
<name>A0AAG5D6E8_ANOAO</name>
<dbReference type="InterPro" id="IPR036236">
    <property type="entry name" value="Znf_C2H2_sf"/>
</dbReference>
<dbReference type="SUPFAM" id="SSF57716">
    <property type="entry name" value="Glucocorticoid receptor-like (DNA-binding domain)"/>
    <property type="match status" value="1"/>
</dbReference>
<dbReference type="Pfam" id="PF12874">
    <property type="entry name" value="zf-met"/>
    <property type="match status" value="1"/>
</dbReference>
<evidence type="ECO:0000259" key="7">
    <source>
        <dbReference type="PROSITE" id="PS50157"/>
    </source>
</evidence>
<dbReference type="InterPro" id="IPR012934">
    <property type="entry name" value="Znf_AD"/>
</dbReference>
<feature type="domain" description="C2H2-type" evidence="7">
    <location>
        <begin position="405"/>
        <end position="432"/>
    </location>
</feature>
<feature type="domain" description="C2H2-type" evidence="7">
    <location>
        <begin position="316"/>
        <end position="344"/>
    </location>
</feature>
<proteinExistence type="predicted"/>
<dbReference type="Proteomes" id="UP000075880">
    <property type="component" value="Unassembled WGS sequence"/>
</dbReference>
<protein>
    <recommendedName>
        <fullName evidence="7">C2H2-type domain-containing protein</fullName>
    </recommendedName>
</protein>
<evidence type="ECO:0000256" key="3">
    <source>
        <dbReference type="ARBA" id="ARBA00022771"/>
    </source>
</evidence>
<dbReference type="EnsemblMetazoa" id="ENSAATROPT006893">
    <property type="protein sequence ID" value="ENSAATROPP006208"/>
    <property type="gene ID" value="ENSAATROPG005606"/>
</dbReference>
<dbReference type="Pfam" id="PF00096">
    <property type="entry name" value="zf-C2H2"/>
    <property type="match status" value="1"/>
</dbReference>
<reference evidence="8" key="1">
    <citation type="submission" date="2024-04" db="UniProtKB">
        <authorList>
            <consortium name="EnsemblMetazoa"/>
        </authorList>
    </citation>
    <scope>IDENTIFICATION</scope>
    <source>
        <strain evidence="8">EBRO</strain>
    </source>
</reference>
<dbReference type="PANTHER" id="PTHR24379">
    <property type="entry name" value="KRAB AND ZINC FINGER DOMAIN-CONTAINING"/>
    <property type="match status" value="1"/>
</dbReference>
<feature type="compositionally biased region" description="Basic and acidic residues" evidence="6">
    <location>
        <begin position="98"/>
        <end position="107"/>
    </location>
</feature>
<keyword evidence="9" id="KW-1185">Reference proteome</keyword>
<keyword evidence="1" id="KW-0479">Metal-binding</keyword>
<sequence>MEFKVEIINVVIDSSKCVLCLELKDELIAITDQQELDIVAVLCRHFWFSSESIRYQSVCRCCWDYVEGFHRFYQQVERLYALDTGIKTQQIARDDSFPELEKEHETPNDEAANVESQSQSDGCAEYVSKESDPLHEDRNDENNLIGANQETGLLEEVDGCDFLISQHTQLQCHNCGLSTSSFLKLMRHISSTHKTVGYVECCGKKFSRRSRLLDHVVKLQSPNAFSCVVCKKAFFGRAGLNEHNMRHSPVENNGLQCDQCNRSFKKISQLNLNCKQHVSEDAREAEELTCSVCQKKFLNKKSLKVHYGRIHGPEEIICEQCPESFKTLAQFRSHKKAKHNSNEDSRKQCMVCRRWLKNASSLRKHMYRHRSSDKQNVCDICGKNAPNALALKSHMLFVHRKERTYQCTICSKAFKRAFSLQEHMTIHTGKTLYNCAYCLKPFNSNANMHAHKKRAHPQEWEQSRREYEKKYECQADSI</sequence>
<evidence type="ECO:0000256" key="1">
    <source>
        <dbReference type="ARBA" id="ARBA00022723"/>
    </source>
</evidence>
<dbReference type="PANTHER" id="PTHR24379:SF127">
    <property type="entry name" value="BLOODY FINGERS-RELATED"/>
    <property type="match status" value="1"/>
</dbReference>
<evidence type="ECO:0000313" key="9">
    <source>
        <dbReference type="Proteomes" id="UP000075880"/>
    </source>
</evidence>
<feature type="domain" description="C2H2-type" evidence="7">
    <location>
        <begin position="225"/>
        <end position="252"/>
    </location>
</feature>
<evidence type="ECO:0000256" key="2">
    <source>
        <dbReference type="ARBA" id="ARBA00022737"/>
    </source>
</evidence>
<keyword evidence="2" id="KW-0677">Repeat</keyword>
<dbReference type="PROSITE" id="PS00028">
    <property type="entry name" value="ZINC_FINGER_C2H2_1"/>
    <property type="match status" value="6"/>
</dbReference>
<dbReference type="InterPro" id="IPR013087">
    <property type="entry name" value="Znf_C2H2_type"/>
</dbReference>
<feature type="domain" description="C2H2-type" evidence="7">
    <location>
        <begin position="255"/>
        <end position="282"/>
    </location>
</feature>
<dbReference type="AlphaFoldDB" id="A0AAG5D6E8"/>
<dbReference type="SUPFAM" id="SSF57667">
    <property type="entry name" value="beta-beta-alpha zinc fingers"/>
    <property type="match status" value="4"/>
</dbReference>
<feature type="domain" description="C2H2-type" evidence="7">
    <location>
        <begin position="433"/>
        <end position="461"/>
    </location>
</feature>
<feature type="domain" description="C2H2-type" evidence="7">
    <location>
        <begin position="288"/>
        <end position="316"/>
    </location>
</feature>
<dbReference type="Pfam" id="PF07776">
    <property type="entry name" value="zf-AD"/>
    <property type="match status" value="1"/>
</dbReference>